<feature type="compositionally biased region" description="Basic residues" evidence="1">
    <location>
        <begin position="1155"/>
        <end position="1165"/>
    </location>
</feature>
<reference evidence="4 5" key="1">
    <citation type="submission" date="2022-05" db="EMBL/GenBank/DDBJ databases">
        <authorList>
            <consortium name="Genoscope - CEA"/>
            <person name="William W."/>
        </authorList>
    </citation>
    <scope>NUCLEOTIDE SEQUENCE [LARGE SCALE GENOMIC DNA]</scope>
</reference>
<evidence type="ECO:0000256" key="2">
    <source>
        <dbReference type="SAM" id="Phobius"/>
    </source>
</evidence>
<keyword evidence="3" id="KW-0732">Signal</keyword>
<organism evidence="4 5">
    <name type="scientific">Porites evermanni</name>
    <dbReference type="NCBI Taxonomy" id="104178"/>
    <lineage>
        <taxon>Eukaryota</taxon>
        <taxon>Metazoa</taxon>
        <taxon>Cnidaria</taxon>
        <taxon>Anthozoa</taxon>
        <taxon>Hexacorallia</taxon>
        <taxon>Scleractinia</taxon>
        <taxon>Fungiina</taxon>
        <taxon>Poritidae</taxon>
        <taxon>Porites</taxon>
    </lineage>
</organism>
<feature type="transmembrane region" description="Helical" evidence="2">
    <location>
        <begin position="1218"/>
        <end position="1237"/>
    </location>
</feature>
<dbReference type="InterPro" id="IPR011050">
    <property type="entry name" value="Pectin_lyase_fold/virulence"/>
</dbReference>
<keyword evidence="2" id="KW-0812">Transmembrane</keyword>
<dbReference type="SUPFAM" id="SSF51126">
    <property type="entry name" value="Pectin lyase-like"/>
    <property type="match status" value="1"/>
</dbReference>
<keyword evidence="2" id="KW-0472">Membrane</keyword>
<feature type="signal peptide" evidence="3">
    <location>
        <begin position="1"/>
        <end position="23"/>
    </location>
</feature>
<name>A0ABN8MMM4_9CNID</name>
<dbReference type="EMBL" id="CALNXI010000672">
    <property type="protein sequence ID" value="CAH3031496.1"/>
    <property type="molecule type" value="Genomic_DNA"/>
</dbReference>
<feature type="compositionally biased region" description="Basic and acidic residues" evidence="1">
    <location>
        <begin position="1166"/>
        <end position="1182"/>
    </location>
</feature>
<keyword evidence="5" id="KW-1185">Reference proteome</keyword>
<feature type="transmembrane region" description="Helical" evidence="2">
    <location>
        <begin position="937"/>
        <end position="954"/>
    </location>
</feature>
<comment type="caution">
    <text evidence="4">The sequence shown here is derived from an EMBL/GenBank/DDBJ whole genome shotgun (WGS) entry which is preliminary data.</text>
</comment>
<evidence type="ECO:0000313" key="4">
    <source>
        <dbReference type="EMBL" id="CAH3031496.1"/>
    </source>
</evidence>
<feature type="region of interest" description="Disordered" evidence="1">
    <location>
        <begin position="1134"/>
        <end position="1182"/>
    </location>
</feature>
<keyword evidence="2" id="KW-1133">Transmembrane helix</keyword>
<feature type="transmembrane region" description="Helical" evidence="2">
    <location>
        <begin position="852"/>
        <end position="874"/>
    </location>
</feature>
<feature type="transmembrane region" description="Helical" evidence="2">
    <location>
        <begin position="1026"/>
        <end position="1049"/>
    </location>
</feature>
<feature type="chain" id="PRO_5046846600" evidence="3">
    <location>
        <begin position="24"/>
        <end position="1293"/>
    </location>
</feature>
<feature type="compositionally biased region" description="Polar residues" evidence="1">
    <location>
        <begin position="1260"/>
        <end position="1274"/>
    </location>
</feature>
<dbReference type="PANTHER" id="PTHR32158">
    <property type="entry name" value="RING-TYPE DOMAIN-CONTAINING PROTEIN"/>
    <property type="match status" value="1"/>
</dbReference>
<protein>
    <submittedName>
        <fullName evidence="4">Uncharacterized protein</fullName>
    </submittedName>
</protein>
<dbReference type="PANTHER" id="PTHR32158:SF21">
    <property type="match status" value="1"/>
</dbReference>
<dbReference type="Proteomes" id="UP001159427">
    <property type="component" value="Unassembled WGS sequence"/>
</dbReference>
<evidence type="ECO:0000256" key="1">
    <source>
        <dbReference type="SAM" id="MobiDB-lite"/>
    </source>
</evidence>
<feature type="transmembrane region" description="Helical" evidence="2">
    <location>
        <begin position="1107"/>
        <end position="1126"/>
    </location>
</feature>
<evidence type="ECO:0000313" key="5">
    <source>
        <dbReference type="Proteomes" id="UP001159427"/>
    </source>
</evidence>
<sequence>MFYSKVYTSFLMCSVFCVMCTDAREMYVSPGGSETSNCTEKAKCTLDRALQLASGLNSTTIFASEGNHSLKTSHNFTRIASFALIRSRSRDDVQITCEPNVSLSFSLSENITFEGVKFRKCAGWHRSSVGAKKNYPNLEGAKFKTALDFRYCRNLRMYNVEISSCPGLGANLYDVGGIVNFTNCSFTDNFISQERRHNGWEDVSGESGKYVYSGGGVYAILNLYGYDTVNVTPSEHDSYQHNNSYEFTGCNFLRNRALWLNADIADEINTPERPFSRGGGLAVYFLGKASGCLVKIKSCVFARNKASWGGGLQVEMSGTTQNNTLEVEATEFSENCALLAGGGVRIGNLLKKGAQLRINQFRMTNCSFVNNNAIYGGGGSLYGTTIPRKFEKHTHPFVTQFYFLGCHWQENEGSVGAALAAYLYNENEDLIGPEVPYHVCFQNDTWFRFNRVNQLHLNLTIGQGTLYSLQVPLIFQGSTHFINNSQSALLLDGSSAKVYDRLDFIGNTGVRGGAIAMYGRSRIILQENTSTLTFEANKCSDKGGALYIRAPGAPLVSYNSTGADMQACFFGYSDSSKDFDHWNTTVVFRDNNASLGHAVYATTLKNCRRAGESRRHNSVLKWKFITFANRLSNSTSLRHIVATDPVEIVHHESDWEVSPGEVFDATVQLFDEVGNLIPGIVDITVENSSVKLANPSLFLTTRGKITNISLLGDEGSSFTVKLGYAGGGQALEEMVENGVLKKCHAGFKIDKNALKCECMKAQGVWHCDSDGKTVYIKEGYWAGHVDGEFATYFCPTGYCNPSTSNDYRYKYRKGSVCSDTRNQSSVLCGKCKNDSFTVTFGSERCVQDCPNWHVIIALFVCILFLVVVVVVMLIDLDIATGYLNAWLYSYQIMKLLTPDGFEFDPVIEFVIAFTNVHVDISDHSFCLLKGLNDADKLFTLSLIPLFVLVAVGILKCLVDRFPDWCFSRKVLRTTPNAPYRAVCTIFVLCYTDITRISLTILRPAKIGSKTFLYDYGGYEYFHGRHLVYFIISILYIVVIVLPFPVLLLFRPSLTNFFRPVFDLNRWNLYLDAFQGCFKDQYRWFAAFYFICRLVILLLNLYLPTSPVKRVVLEGACILILFIFALLRPYKGPRDVTQGEQDRVERREVRQDNPARRRIHGGARRRGNGEDRRGTNQAGPEREETSYEWINRLDILLLTNLSLITVISSPLATDNDNKALTTVVKVLAWVPLAVLFVLGCRTLRKYCNANCVPEEDEQRPILSTSSVTPYGSQAGTPEGTLVRPSSRASNSSII</sequence>
<feature type="transmembrane region" description="Helical" evidence="2">
    <location>
        <begin position="1083"/>
        <end position="1101"/>
    </location>
</feature>
<gene>
    <name evidence="4" type="ORF">PEVE_00038881</name>
</gene>
<feature type="compositionally biased region" description="Basic and acidic residues" evidence="1">
    <location>
        <begin position="1139"/>
        <end position="1154"/>
    </location>
</feature>
<evidence type="ECO:0000256" key="3">
    <source>
        <dbReference type="SAM" id="SignalP"/>
    </source>
</evidence>
<feature type="region of interest" description="Disordered" evidence="1">
    <location>
        <begin position="1257"/>
        <end position="1293"/>
    </location>
</feature>
<proteinExistence type="predicted"/>
<accession>A0ABN8MMM4</accession>